<sequence length="511" mass="59033">MRMYVCVCMYGVDRHGNVAIEAIQGDIGWSTFEAREASSKLTYQGRLLHMDRHRWARRVFDYISVNCVQTQWTKRVNQLRKKYGFFTQPVMETTVSKWASEVRRRVKEAETTHWVKEANKKSSLQIYSAHKDTIGPEAYYDNSLGSHLLFEARAGALRTRLYRQRFDPAIESVRDEARPQYCYQVLDFTMPLPKQLEDLHMTCNINHAREALVLAVHVLMTETGFEIEGWQENGSDGTVEDHTAKESLCWVKGDSLLKLRYTHPTCPAANFSVAFLFVEPNIIIHGLVMVDDCSEGYSLNLRISDFIQKVFLSDPEPNKVYKNLTTMSRVVKDSVALPLLGWAQSVSNVPATFGFMTLSNEIQLLILGYLNVRDLLAASRVSVDLFSLASHPVLWRKLFFKNYPSVEISPTENISDWREKYKREHLLRKEQRECALRLLPRMPDPIGVMPMRINHRPFVPPTMPLLIDDEFELDGLLRLPHRMPDPALSRPYFSRFGILPHQRFGPGFQFL</sequence>
<gene>
    <name evidence="1" type="ORF">HPB47_001802</name>
</gene>
<proteinExistence type="predicted"/>
<dbReference type="EMBL" id="JABSTQ010010243">
    <property type="protein sequence ID" value="KAG0422358.1"/>
    <property type="molecule type" value="Genomic_DNA"/>
</dbReference>
<evidence type="ECO:0000313" key="1">
    <source>
        <dbReference type="EMBL" id="KAG0422358.1"/>
    </source>
</evidence>
<reference evidence="1 2" key="1">
    <citation type="journal article" date="2020" name="Cell">
        <title>Large-Scale Comparative Analyses of Tick Genomes Elucidate Their Genetic Diversity and Vector Capacities.</title>
        <authorList>
            <consortium name="Tick Genome and Microbiome Consortium (TIGMIC)"/>
            <person name="Jia N."/>
            <person name="Wang J."/>
            <person name="Shi W."/>
            <person name="Du L."/>
            <person name="Sun Y."/>
            <person name="Zhan W."/>
            <person name="Jiang J.F."/>
            <person name="Wang Q."/>
            <person name="Zhang B."/>
            <person name="Ji P."/>
            <person name="Bell-Sakyi L."/>
            <person name="Cui X.M."/>
            <person name="Yuan T.T."/>
            <person name="Jiang B.G."/>
            <person name="Yang W.F."/>
            <person name="Lam T.T."/>
            <person name="Chang Q.C."/>
            <person name="Ding S.J."/>
            <person name="Wang X.J."/>
            <person name="Zhu J.G."/>
            <person name="Ruan X.D."/>
            <person name="Zhao L."/>
            <person name="Wei J.T."/>
            <person name="Ye R.Z."/>
            <person name="Que T.C."/>
            <person name="Du C.H."/>
            <person name="Zhou Y.H."/>
            <person name="Cheng J.X."/>
            <person name="Dai P.F."/>
            <person name="Guo W.B."/>
            <person name="Han X.H."/>
            <person name="Huang E.J."/>
            <person name="Li L.F."/>
            <person name="Wei W."/>
            <person name="Gao Y.C."/>
            <person name="Liu J.Z."/>
            <person name="Shao H.Z."/>
            <person name="Wang X."/>
            <person name="Wang C.C."/>
            <person name="Yang T.C."/>
            <person name="Huo Q.B."/>
            <person name="Li W."/>
            <person name="Chen H.Y."/>
            <person name="Chen S.E."/>
            <person name="Zhou L.G."/>
            <person name="Ni X.B."/>
            <person name="Tian J.H."/>
            <person name="Sheng Y."/>
            <person name="Liu T."/>
            <person name="Pan Y.S."/>
            <person name="Xia L.Y."/>
            <person name="Li J."/>
            <person name="Zhao F."/>
            <person name="Cao W.C."/>
        </authorList>
    </citation>
    <scope>NUCLEOTIDE SEQUENCE [LARGE SCALE GENOMIC DNA]</scope>
    <source>
        <strain evidence="1">Iper-2018</strain>
    </source>
</reference>
<protein>
    <submittedName>
        <fullName evidence="1">Uncharacterized protein</fullName>
    </submittedName>
</protein>
<comment type="caution">
    <text evidence="1">The sequence shown here is derived from an EMBL/GenBank/DDBJ whole genome shotgun (WGS) entry which is preliminary data.</text>
</comment>
<dbReference type="Proteomes" id="UP000805193">
    <property type="component" value="Unassembled WGS sequence"/>
</dbReference>
<organism evidence="1 2">
    <name type="scientific">Ixodes persulcatus</name>
    <name type="common">Taiga tick</name>
    <dbReference type="NCBI Taxonomy" id="34615"/>
    <lineage>
        <taxon>Eukaryota</taxon>
        <taxon>Metazoa</taxon>
        <taxon>Ecdysozoa</taxon>
        <taxon>Arthropoda</taxon>
        <taxon>Chelicerata</taxon>
        <taxon>Arachnida</taxon>
        <taxon>Acari</taxon>
        <taxon>Parasitiformes</taxon>
        <taxon>Ixodida</taxon>
        <taxon>Ixodoidea</taxon>
        <taxon>Ixodidae</taxon>
        <taxon>Ixodinae</taxon>
        <taxon>Ixodes</taxon>
    </lineage>
</organism>
<accession>A0AC60PMY9</accession>
<keyword evidence="2" id="KW-1185">Reference proteome</keyword>
<evidence type="ECO:0000313" key="2">
    <source>
        <dbReference type="Proteomes" id="UP000805193"/>
    </source>
</evidence>
<name>A0AC60PMY9_IXOPE</name>